<dbReference type="Proteomes" id="UP000250266">
    <property type="component" value="Unassembled WGS sequence"/>
</dbReference>
<keyword evidence="2" id="KW-0472">Membrane</keyword>
<dbReference type="AlphaFoldDB" id="A0A8E2JCF3"/>
<feature type="transmembrane region" description="Helical" evidence="2">
    <location>
        <begin position="89"/>
        <end position="111"/>
    </location>
</feature>
<keyword evidence="2" id="KW-0812">Transmembrane</keyword>
<feature type="compositionally biased region" description="Pro residues" evidence="1">
    <location>
        <begin position="14"/>
        <end position="24"/>
    </location>
</feature>
<organism evidence="3 4">
    <name type="scientific">Lepidopterella palustris CBS 459.81</name>
    <dbReference type="NCBI Taxonomy" id="1314670"/>
    <lineage>
        <taxon>Eukaryota</taxon>
        <taxon>Fungi</taxon>
        <taxon>Dikarya</taxon>
        <taxon>Ascomycota</taxon>
        <taxon>Pezizomycotina</taxon>
        <taxon>Dothideomycetes</taxon>
        <taxon>Pleosporomycetidae</taxon>
        <taxon>Mytilinidiales</taxon>
        <taxon>Argynnaceae</taxon>
        <taxon>Lepidopterella</taxon>
    </lineage>
</organism>
<accession>A0A8E2JCF3</accession>
<evidence type="ECO:0000313" key="4">
    <source>
        <dbReference type="Proteomes" id="UP000250266"/>
    </source>
</evidence>
<reference evidence="3 4" key="1">
    <citation type="journal article" date="2016" name="Nat. Commun.">
        <title>Ectomycorrhizal ecology is imprinted in the genome of the dominant symbiotic fungus Cenococcum geophilum.</title>
        <authorList>
            <consortium name="DOE Joint Genome Institute"/>
            <person name="Peter M."/>
            <person name="Kohler A."/>
            <person name="Ohm R.A."/>
            <person name="Kuo A."/>
            <person name="Krutzmann J."/>
            <person name="Morin E."/>
            <person name="Arend M."/>
            <person name="Barry K.W."/>
            <person name="Binder M."/>
            <person name="Choi C."/>
            <person name="Clum A."/>
            <person name="Copeland A."/>
            <person name="Grisel N."/>
            <person name="Haridas S."/>
            <person name="Kipfer T."/>
            <person name="LaButti K."/>
            <person name="Lindquist E."/>
            <person name="Lipzen A."/>
            <person name="Maire R."/>
            <person name="Meier B."/>
            <person name="Mihaltcheva S."/>
            <person name="Molinier V."/>
            <person name="Murat C."/>
            <person name="Poggeler S."/>
            <person name="Quandt C.A."/>
            <person name="Sperisen C."/>
            <person name="Tritt A."/>
            <person name="Tisserant E."/>
            <person name="Crous P.W."/>
            <person name="Henrissat B."/>
            <person name="Nehls U."/>
            <person name="Egli S."/>
            <person name="Spatafora J.W."/>
            <person name="Grigoriev I.V."/>
            <person name="Martin F.M."/>
        </authorList>
    </citation>
    <scope>NUCLEOTIDE SEQUENCE [LARGE SCALE GENOMIC DNA]</scope>
    <source>
        <strain evidence="3 4">CBS 459.81</strain>
    </source>
</reference>
<evidence type="ECO:0000313" key="3">
    <source>
        <dbReference type="EMBL" id="OCK77465.1"/>
    </source>
</evidence>
<keyword evidence="2" id="KW-1133">Transmembrane helix</keyword>
<proteinExistence type="predicted"/>
<dbReference type="EMBL" id="KV745126">
    <property type="protein sequence ID" value="OCK77465.1"/>
    <property type="molecule type" value="Genomic_DNA"/>
</dbReference>
<evidence type="ECO:0000256" key="1">
    <source>
        <dbReference type="SAM" id="MobiDB-lite"/>
    </source>
</evidence>
<gene>
    <name evidence="3" type="ORF">K432DRAFT_460748</name>
</gene>
<sequence>MSQTTKYQPLDTETPPPPLAPPPYTGNHNCLCSPYGDTDASSALSPASIESLDIMEEAAWLREQRREWLRFRASRGKLSLTWKSNKCEIIYLVVFSVFFVTMLGFFVAGWVEMIRSRRNPRNRLLV</sequence>
<protein>
    <submittedName>
        <fullName evidence="3">Uncharacterized protein</fullName>
    </submittedName>
</protein>
<keyword evidence="4" id="KW-1185">Reference proteome</keyword>
<evidence type="ECO:0000256" key="2">
    <source>
        <dbReference type="SAM" id="Phobius"/>
    </source>
</evidence>
<feature type="region of interest" description="Disordered" evidence="1">
    <location>
        <begin position="1"/>
        <end position="25"/>
    </location>
</feature>
<name>A0A8E2JCF3_9PEZI</name>